<dbReference type="GO" id="GO:0016020">
    <property type="term" value="C:membrane"/>
    <property type="evidence" value="ECO:0007669"/>
    <property type="project" value="UniProtKB-SubCell"/>
</dbReference>
<feature type="domain" description="ABC transmembrane type-1" evidence="13">
    <location>
        <begin position="237"/>
        <end position="521"/>
    </location>
</feature>
<dbReference type="CDD" id="cd18580">
    <property type="entry name" value="ABC_6TM_ABCC_D2"/>
    <property type="match status" value="1"/>
</dbReference>
<dbReference type="FunFam" id="1.20.1560.10:FF:000003">
    <property type="entry name" value="ABC transporter C family member 10"/>
    <property type="match status" value="1"/>
</dbReference>
<evidence type="ECO:0000259" key="12">
    <source>
        <dbReference type="PROSITE" id="PS50893"/>
    </source>
</evidence>
<keyword evidence="7" id="KW-0067">ATP-binding</keyword>
<keyword evidence="4 11" id="KW-0812">Transmembrane</keyword>
<dbReference type="FunFam" id="3.40.50.300:FF:000163">
    <property type="entry name" value="Multidrug resistance-associated protein member 4"/>
    <property type="match status" value="1"/>
</dbReference>
<dbReference type="InterPro" id="IPR056228">
    <property type="entry name" value="ABCC10-like_N"/>
</dbReference>
<keyword evidence="9 11" id="KW-1133">Transmembrane helix</keyword>
<proteinExistence type="inferred from homology"/>
<feature type="transmembrane region" description="Helical" evidence="11">
    <location>
        <begin position="84"/>
        <end position="108"/>
    </location>
</feature>
<dbReference type="GO" id="GO:0016887">
    <property type="term" value="F:ATP hydrolysis activity"/>
    <property type="evidence" value="ECO:0007669"/>
    <property type="project" value="InterPro"/>
</dbReference>
<keyword evidence="5" id="KW-0677">Repeat</keyword>
<evidence type="ECO:0000256" key="10">
    <source>
        <dbReference type="ARBA" id="ARBA00023136"/>
    </source>
</evidence>
<dbReference type="InterPro" id="IPR027417">
    <property type="entry name" value="P-loop_NTPase"/>
</dbReference>
<evidence type="ECO:0000256" key="1">
    <source>
        <dbReference type="ARBA" id="ARBA00004141"/>
    </source>
</evidence>
<dbReference type="InterPro" id="IPR003439">
    <property type="entry name" value="ABC_transporter-like_ATP-bd"/>
</dbReference>
<dbReference type="FunFam" id="1.20.1560.10:FF:000002">
    <property type="entry name" value="ABC transporter C family member 5"/>
    <property type="match status" value="1"/>
</dbReference>
<feature type="transmembrane region" description="Helical" evidence="11">
    <location>
        <begin position="1068"/>
        <end position="1090"/>
    </location>
</feature>
<dbReference type="SUPFAM" id="SSF52540">
    <property type="entry name" value="P-loop containing nucleoside triphosphate hydrolases"/>
    <property type="match status" value="2"/>
</dbReference>
<feature type="transmembrane region" description="Helical" evidence="11">
    <location>
        <begin position="115"/>
        <end position="135"/>
    </location>
</feature>
<keyword evidence="10 11" id="KW-0472">Membrane</keyword>
<dbReference type="SUPFAM" id="SSF90123">
    <property type="entry name" value="ABC transporter transmembrane region"/>
    <property type="match status" value="2"/>
</dbReference>
<evidence type="ECO:0000256" key="2">
    <source>
        <dbReference type="ARBA" id="ARBA00009726"/>
    </source>
</evidence>
<keyword evidence="15" id="KW-1185">Reference proteome</keyword>
<dbReference type="PANTHER" id="PTHR24223">
    <property type="entry name" value="ATP-BINDING CASSETTE SUB-FAMILY C"/>
    <property type="match status" value="1"/>
</dbReference>
<evidence type="ECO:0000256" key="3">
    <source>
        <dbReference type="ARBA" id="ARBA00022448"/>
    </source>
</evidence>
<feature type="transmembrane region" description="Helical" evidence="11">
    <location>
        <begin position="866"/>
        <end position="886"/>
    </location>
</feature>
<evidence type="ECO:0000256" key="4">
    <source>
        <dbReference type="ARBA" id="ARBA00022692"/>
    </source>
</evidence>
<sequence length="1368" mass="152006">MFLLTITSKAVSSRNVEFVACIHRYTTVEVYSALYNGAVGLVYLGLGIWIIEDCLISKQRNVLPLHRCLVVLFQGFTWKFSKGILRLCCTVTCLVGGILCFSLLLVVVSHRTVSVNIILDSLSLPGAILLNYFLYTSLNGESNVHAETNTDNRISETPFAEAGLLSKATFWWLNPLLTKGKSQTLSNEDIPQLRKVDRAESCYLLFSENLNKQKQLCASKPPSVLWAIVWCYWKQILISGFFAMVKIVTLFAGPLLIKAFIEVAEGKQAFKYEGYVLAVSLFISKCIESLAQRQWDFHSRLIGVQVRSLLSALLSAAIYKKQLRLSSAAKLAHSSGEITNYVTVDAYRIGEFPYWFHHIWTTCLQLCIALVVLVQAVGLPTLAAFVVIMLTVLCNTPLAKLQHEFQTNLMVAQDQRVKAMSEAIMNMKVLKMYAWETHFKGVIEKLRKEEIRWVSLVQLRRAYNSLLFWSSPVLVSEATFGACYFLGIPLYASNAFTFLATLRLFQDPVRMIPEIIGVVIQAKVAFARIVKFLGAPEIQIGNARQKKNTGPFKPAIFIESGNFSWEENPLKPTLSNINLEVKPGEKVAICGEVGAGKSTLLAAILGEVPNIGGMFQVYGKIAYVSQTAWIQSGSIQDNIIFGCAMDNKRYQETLQKCSLLQDLELLPFGDLTEIGERGVNLSGGQKQRIQLARALYQDADIYLMDDPFSAVDAHTTTNLFNDYLLGALSSKTVLIVTHQVDLLPTFDSILLMSDGQILCAAPYHMMLPSCQGFRELVNAHNDAAGSDRTAEVSSSLSYGTCSEEITISHCEKSLKPYIQYLNQNRGFIYFFLAILSHLMFVGFQILQNSWMAANIQNPHVTKLRLIVVYLLIGCSAILVLFVRIFSTVSLGLQSSKSFFSQLLNSLFDAPMSFYDSTPLGRILSRMSSDLSILDLDVPFGVVVAVSSTSTVYANLGVLAVITWQLLFVSVPMLFLAVCLQFMRINGTTKSMIANHLAESVAGAMTIRAFQVEDRFFAKSLDLLDKNSSPLFHTISANEWLIQRLEILGAVVISSSVLVMVSLPPGTFGSGFVGMALSCALALNLGLVLSIQNQCTVANYMVSVERLNQYIHIPSEASKIKEWDQLFPSWPALGTVEFHDLKVRYRPDTPLVLNGISFKIEGGYKIRIVGRTGCGKTTLVSALFRLVEPVGGKIIVDGVDISTIELHDLRSRLGIIPQEPTLFNGTERYNLDPLSQYTDQELWEVLRKCQLEEAVQEKGDGLDSLVVDDGSNWSMGQRSRILVLDEATAYTDNATDSILLKIIRVEFAPCTEITVAHRIPTVMDCTMVLALSSGNLMEYDEPGKLMSRDGSLFAKLVKEYWSHNSVNLM</sequence>
<dbReference type="CDD" id="cd03250">
    <property type="entry name" value="ABCC_MRP_domain1"/>
    <property type="match status" value="1"/>
</dbReference>
<dbReference type="GO" id="GO:0005524">
    <property type="term" value="F:ATP binding"/>
    <property type="evidence" value="ECO:0007669"/>
    <property type="project" value="UniProtKB-KW"/>
</dbReference>
<dbReference type="InterPro" id="IPR044746">
    <property type="entry name" value="ABCC_6TM_D1"/>
</dbReference>
<dbReference type="CDD" id="cd18579">
    <property type="entry name" value="ABC_6TM_ABCC_D1"/>
    <property type="match status" value="1"/>
</dbReference>
<evidence type="ECO:0008006" key="16">
    <source>
        <dbReference type="Google" id="ProtNLM"/>
    </source>
</evidence>
<dbReference type="CDD" id="cd03244">
    <property type="entry name" value="ABCC_MRP_domain2"/>
    <property type="match status" value="1"/>
</dbReference>
<feature type="domain" description="ABC transporter" evidence="12">
    <location>
        <begin position="1135"/>
        <end position="1357"/>
    </location>
</feature>
<comment type="caution">
    <text evidence="14">The sequence shown here is derived from an EMBL/GenBank/DDBJ whole genome shotgun (WGS) entry which is preliminary data.</text>
</comment>
<dbReference type="Gene3D" id="3.40.50.300">
    <property type="entry name" value="P-loop containing nucleotide triphosphate hydrolases"/>
    <property type="match status" value="2"/>
</dbReference>
<keyword evidence="8" id="KW-1278">Translocase</keyword>
<feature type="domain" description="ABC transporter" evidence="12">
    <location>
        <begin position="558"/>
        <end position="779"/>
    </location>
</feature>
<comment type="subcellular location">
    <subcellularLocation>
        <location evidence="1">Membrane</location>
        <topology evidence="1">Multi-pass membrane protein</topology>
    </subcellularLocation>
</comment>
<feature type="transmembrane region" description="Helical" evidence="11">
    <location>
        <begin position="1044"/>
        <end position="1062"/>
    </location>
</feature>
<dbReference type="Proteomes" id="UP001202328">
    <property type="component" value="Unassembled WGS sequence"/>
</dbReference>
<evidence type="ECO:0000313" key="14">
    <source>
        <dbReference type="EMBL" id="KAI3935700.1"/>
    </source>
</evidence>
<feature type="transmembrane region" description="Helical" evidence="11">
    <location>
        <begin position="961"/>
        <end position="982"/>
    </location>
</feature>
<dbReference type="InterPro" id="IPR011527">
    <property type="entry name" value="ABC1_TM_dom"/>
</dbReference>
<evidence type="ECO:0000256" key="8">
    <source>
        <dbReference type="ARBA" id="ARBA00022967"/>
    </source>
</evidence>
<comment type="similarity">
    <text evidence="2">Belongs to the ABC transporter superfamily. ABCC family. Conjugate transporter (TC 3.A.1.208) subfamily.</text>
</comment>
<dbReference type="PANTHER" id="PTHR24223:SF369">
    <property type="entry name" value="ABC TRANSPORTER C FAMILY MEMBER 10"/>
    <property type="match status" value="1"/>
</dbReference>
<evidence type="ECO:0000256" key="6">
    <source>
        <dbReference type="ARBA" id="ARBA00022741"/>
    </source>
</evidence>
<feature type="transmembrane region" description="Helical" evidence="11">
    <location>
        <begin position="366"/>
        <end position="393"/>
    </location>
</feature>
<dbReference type="Gene3D" id="1.20.1560.10">
    <property type="entry name" value="ABC transporter type 1, transmembrane domain"/>
    <property type="match status" value="2"/>
</dbReference>
<dbReference type="PROSITE" id="PS00211">
    <property type="entry name" value="ABC_TRANSPORTER_1"/>
    <property type="match status" value="1"/>
</dbReference>
<evidence type="ECO:0000313" key="15">
    <source>
        <dbReference type="Proteomes" id="UP001202328"/>
    </source>
</evidence>
<dbReference type="Pfam" id="PF00664">
    <property type="entry name" value="ABC_membrane"/>
    <property type="match status" value="2"/>
</dbReference>
<evidence type="ECO:0000256" key="7">
    <source>
        <dbReference type="ARBA" id="ARBA00022840"/>
    </source>
</evidence>
<dbReference type="PROSITE" id="PS50893">
    <property type="entry name" value="ABC_TRANSPORTER_2"/>
    <property type="match status" value="2"/>
</dbReference>
<evidence type="ECO:0000259" key="13">
    <source>
        <dbReference type="PROSITE" id="PS50929"/>
    </source>
</evidence>
<dbReference type="SMART" id="SM00382">
    <property type="entry name" value="AAA"/>
    <property type="match status" value="2"/>
</dbReference>
<feature type="transmembrane region" description="Helical" evidence="11">
    <location>
        <begin position="236"/>
        <end position="260"/>
    </location>
</feature>
<dbReference type="InterPro" id="IPR044726">
    <property type="entry name" value="ABCC_6TM_D2"/>
</dbReference>
<feature type="transmembrane region" description="Helical" evidence="11">
    <location>
        <begin position="826"/>
        <end position="846"/>
    </location>
</feature>
<reference evidence="14" key="1">
    <citation type="submission" date="2022-04" db="EMBL/GenBank/DDBJ databases">
        <title>A functionally conserved STORR gene fusion in Papaver species that diverged 16.8 million years ago.</title>
        <authorList>
            <person name="Catania T."/>
        </authorList>
    </citation>
    <scope>NUCLEOTIDE SEQUENCE</scope>
    <source>
        <strain evidence="14">S-188037</strain>
    </source>
</reference>
<organism evidence="14 15">
    <name type="scientific">Papaver atlanticum</name>
    <dbReference type="NCBI Taxonomy" id="357466"/>
    <lineage>
        <taxon>Eukaryota</taxon>
        <taxon>Viridiplantae</taxon>
        <taxon>Streptophyta</taxon>
        <taxon>Embryophyta</taxon>
        <taxon>Tracheophyta</taxon>
        <taxon>Spermatophyta</taxon>
        <taxon>Magnoliopsida</taxon>
        <taxon>Ranunculales</taxon>
        <taxon>Papaveraceae</taxon>
        <taxon>Papaveroideae</taxon>
        <taxon>Papaver</taxon>
    </lineage>
</organism>
<dbReference type="PROSITE" id="PS50929">
    <property type="entry name" value="ABC_TM1F"/>
    <property type="match status" value="2"/>
</dbReference>
<gene>
    <name evidence="14" type="ORF">MKW98_022708</name>
</gene>
<protein>
    <recommendedName>
        <fullName evidence="16">ABC transporter C family member 10</fullName>
    </recommendedName>
</protein>
<accession>A0AAD4XQ98</accession>
<dbReference type="Pfam" id="PF24358">
    <property type="entry name" value="ABCC10_N"/>
    <property type="match status" value="1"/>
</dbReference>
<evidence type="ECO:0000256" key="5">
    <source>
        <dbReference type="ARBA" id="ARBA00022737"/>
    </source>
</evidence>
<dbReference type="InterPro" id="IPR036640">
    <property type="entry name" value="ABC1_TM_sf"/>
</dbReference>
<dbReference type="InterPro" id="IPR017871">
    <property type="entry name" value="ABC_transporter-like_CS"/>
</dbReference>
<dbReference type="FunFam" id="3.40.50.300:FF:000508">
    <property type="entry name" value="ABC transporter C family member 5"/>
    <property type="match status" value="1"/>
</dbReference>
<feature type="domain" description="ABC transmembrane type-1" evidence="13">
    <location>
        <begin position="827"/>
        <end position="1093"/>
    </location>
</feature>
<evidence type="ECO:0000256" key="9">
    <source>
        <dbReference type="ARBA" id="ARBA00022989"/>
    </source>
</evidence>
<dbReference type="EMBL" id="JAJJMB010006234">
    <property type="protein sequence ID" value="KAI3935700.1"/>
    <property type="molecule type" value="Genomic_DNA"/>
</dbReference>
<dbReference type="Pfam" id="PF00005">
    <property type="entry name" value="ABC_tran"/>
    <property type="match status" value="2"/>
</dbReference>
<dbReference type="InterPro" id="IPR050173">
    <property type="entry name" value="ABC_transporter_C-like"/>
</dbReference>
<feature type="transmembrane region" description="Helical" evidence="11">
    <location>
        <begin position="33"/>
        <end position="50"/>
    </location>
</feature>
<keyword evidence="6" id="KW-0547">Nucleotide-binding</keyword>
<keyword evidence="3" id="KW-0813">Transport</keyword>
<evidence type="ECO:0000256" key="11">
    <source>
        <dbReference type="SAM" id="Phobius"/>
    </source>
</evidence>
<name>A0AAD4XQ98_9MAGN</name>
<dbReference type="InterPro" id="IPR003593">
    <property type="entry name" value="AAA+_ATPase"/>
</dbReference>
<dbReference type="GO" id="GO:0140359">
    <property type="term" value="F:ABC-type transporter activity"/>
    <property type="evidence" value="ECO:0007669"/>
    <property type="project" value="InterPro"/>
</dbReference>